<accession>A0AAV9GEY3</accession>
<evidence type="ECO:0000256" key="1">
    <source>
        <dbReference type="SAM" id="SignalP"/>
    </source>
</evidence>
<dbReference type="Proteomes" id="UP001321760">
    <property type="component" value="Unassembled WGS sequence"/>
</dbReference>
<dbReference type="AlphaFoldDB" id="A0AAV9GEY3"/>
<gene>
    <name evidence="2" type="ORF">QBC34DRAFT_428458</name>
</gene>
<name>A0AAV9GEY3_9PEZI</name>
<organism evidence="2 3">
    <name type="scientific">Podospora aff. communis PSN243</name>
    <dbReference type="NCBI Taxonomy" id="3040156"/>
    <lineage>
        <taxon>Eukaryota</taxon>
        <taxon>Fungi</taxon>
        <taxon>Dikarya</taxon>
        <taxon>Ascomycota</taxon>
        <taxon>Pezizomycotina</taxon>
        <taxon>Sordariomycetes</taxon>
        <taxon>Sordariomycetidae</taxon>
        <taxon>Sordariales</taxon>
        <taxon>Podosporaceae</taxon>
        <taxon>Podospora</taxon>
    </lineage>
</organism>
<feature type="chain" id="PRO_5043350617" evidence="1">
    <location>
        <begin position="18"/>
        <end position="117"/>
    </location>
</feature>
<evidence type="ECO:0000313" key="3">
    <source>
        <dbReference type="Proteomes" id="UP001321760"/>
    </source>
</evidence>
<reference evidence="2" key="2">
    <citation type="submission" date="2023-05" db="EMBL/GenBank/DDBJ databases">
        <authorList>
            <consortium name="Lawrence Berkeley National Laboratory"/>
            <person name="Steindorff A."/>
            <person name="Hensen N."/>
            <person name="Bonometti L."/>
            <person name="Westerberg I."/>
            <person name="Brannstrom I.O."/>
            <person name="Guillou S."/>
            <person name="Cros-Aarteil S."/>
            <person name="Calhoun S."/>
            <person name="Haridas S."/>
            <person name="Kuo A."/>
            <person name="Mondo S."/>
            <person name="Pangilinan J."/>
            <person name="Riley R."/>
            <person name="Labutti K."/>
            <person name="Andreopoulos B."/>
            <person name="Lipzen A."/>
            <person name="Chen C."/>
            <person name="Yanf M."/>
            <person name="Daum C."/>
            <person name="Ng V."/>
            <person name="Clum A."/>
            <person name="Ohm R."/>
            <person name="Martin F."/>
            <person name="Silar P."/>
            <person name="Natvig D."/>
            <person name="Lalanne C."/>
            <person name="Gautier V."/>
            <person name="Ament-Velasquez S.L."/>
            <person name="Kruys A."/>
            <person name="Hutchinson M.I."/>
            <person name="Powell A.J."/>
            <person name="Barry K."/>
            <person name="Miller A.N."/>
            <person name="Grigoriev I.V."/>
            <person name="Debuchy R."/>
            <person name="Gladieux P."/>
            <person name="Thoren M.H."/>
            <person name="Johannesson H."/>
        </authorList>
    </citation>
    <scope>NUCLEOTIDE SEQUENCE</scope>
    <source>
        <strain evidence="2">PSN243</strain>
    </source>
</reference>
<protein>
    <submittedName>
        <fullName evidence="2">Uncharacterized protein</fullName>
    </submittedName>
</protein>
<comment type="caution">
    <text evidence="2">The sequence shown here is derived from an EMBL/GenBank/DDBJ whole genome shotgun (WGS) entry which is preliminary data.</text>
</comment>
<keyword evidence="1" id="KW-0732">Signal</keyword>
<evidence type="ECO:0000313" key="2">
    <source>
        <dbReference type="EMBL" id="KAK4446161.1"/>
    </source>
</evidence>
<reference evidence="2" key="1">
    <citation type="journal article" date="2023" name="Mol. Phylogenet. Evol.">
        <title>Genome-scale phylogeny and comparative genomics of the fungal order Sordariales.</title>
        <authorList>
            <person name="Hensen N."/>
            <person name="Bonometti L."/>
            <person name="Westerberg I."/>
            <person name="Brannstrom I.O."/>
            <person name="Guillou S."/>
            <person name="Cros-Aarteil S."/>
            <person name="Calhoun S."/>
            <person name="Haridas S."/>
            <person name="Kuo A."/>
            <person name="Mondo S."/>
            <person name="Pangilinan J."/>
            <person name="Riley R."/>
            <person name="LaButti K."/>
            <person name="Andreopoulos B."/>
            <person name="Lipzen A."/>
            <person name="Chen C."/>
            <person name="Yan M."/>
            <person name="Daum C."/>
            <person name="Ng V."/>
            <person name="Clum A."/>
            <person name="Steindorff A."/>
            <person name="Ohm R.A."/>
            <person name="Martin F."/>
            <person name="Silar P."/>
            <person name="Natvig D.O."/>
            <person name="Lalanne C."/>
            <person name="Gautier V."/>
            <person name="Ament-Velasquez S.L."/>
            <person name="Kruys A."/>
            <person name="Hutchinson M.I."/>
            <person name="Powell A.J."/>
            <person name="Barry K."/>
            <person name="Miller A.N."/>
            <person name="Grigoriev I.V."/>
            <person name="Debuchy R."/>
            <person name="Gladieux P."/>
            <person name="Hiltunen Thoren M."/>
            <person name="Johannesson H."/>
        </authorList>
    </citation>
    <scope>NUCLEOTIDE SEQUENCE</scope>
    <source>
        <strain evidence="2">PSN243</strain>
    </source>
</reference>
<proteinExistence type="predicted"/>
<keyword evidence="3" id="KW-1185">Reference proteome</keyword>
<feature type="signal peptide" evidence="1">
    <location>
        <begin position="1"/>
        <end position="17"/>
    </location>
</feature>
<dbReference type="EMBL" id="MU865959">
    <property type="protein sequence ID" value="KAK4446161.1"/>
    <property type="molecule type" value="Genomic_DNA"/>
</dbReference>
<sequence>MKLTYVLVAPLASLTAAASWYGVRDVARIASDRISGPVFDAVNNLRGEVYGLPGSAAQQNCIGSFEATVVRLNEARSAFNAIVSQAQQVISSQGGRLAQPEGKTHSLEPMCPAYEGL</sequence>